<feature type="domain" description="Glucosyltransferase 3-like C-terminal" evidence="3">
    <location>
        <begin position="185"/>
        <end position="348"/>
    </location>
</feature>
<dbReference type="RefSeq" id="WP_068811664.1">
    <property type="nucleotide sequence ID" value="NZ_JAGFAD010000015.1"/>
</dbReference>
<feature type="domain" description="Glucosyltransferase 3-like N-terminal" evidence="2">
    <location>
        <begin position="4"/>
        <end position="167"/>
    </location>
</feature>
<name>Q4JZX5_STREE</name>
<gene>
    <name evidence="4" type="primary">wcrH</name>
    <name evidence="4" type="ORF">SPC29_0013</name>
</gene>
<dbReference type="PIRSF" id="PIRSF007023">
    <property type="entry name" value="UDP-Galf_transf"/>
    <property type="match status" value="1"/>
</dbReference>
<organism evidence="4">
    <name type="scientific">Streptococcus pneumoniae</name>
    <dbReference type="NCBI Taxonomy" id="1313"/>
    <lineage>
        <taxon>Bacteria</taxon>
        <taxon>Bacillati</taxon>
        <taxon>Bacillota</taxon>
        <taxon>Bacilli</taxon>
        <taxon>Lactobacillales</taxon>
        <taxon>Streptococcaceae</taxon>
        <taxon>Streptococcus</taxon>
    </lineage>
</organism>
<sequence length="355" mass="40525">MGMYYFIKVEKDLKNTAGIKAPDDIERISKELGMQELLFPKFPFEKNKVFQKLWLFSVIGYKWTSLLWKLKTNDVVIYQHPMYGVRVSNCLIPLLKKCKNIKFIAVIHDLESLRKGIQGVIEDNETTNTIADTELLSKFDKIISHNSKMTNYLEGIGIKKENLVDLEIFDYLDPSEMKEKTEDGVVIAGNLAKGKSSYIYKLIEKKPGFKLNLFGPNFNIEELPENVKYYGSLTPNELPQKLVGKFGLVWDGDSLDTCGGNTGNYLKFNNPHKTSLYLASGIPVIIWKEAALAEFIENNNVGFTVNSLSEIEIVLKNISANDYSLMKANTMEVGKKLREGYFYRQSIYKCKNDLK</sequence>
<dbReference type="AlphaFoldDB" id="Q4JZX5"/>
<keyword evidence="1 4" id="KW-0808">Transferase</keyword>
<protein>
    <submittedName>
        <fullName evidence="4">Putative glycosyl transferase</fullName>
    </submittedName>
</protein>
<dbReference type="InterPro" id="IPR058591">
    <property type="entry name" value="Gtf3_N"/>
</dbReference>
<reference evidence="4" key="1">
    <citation type="journal article" date="2006" name="PLoS Genet.">
        <title>Genetic analysis of the capsular biosynthetic locus from all 90 pneumococcal serotypes.</title>
        <authorList>
            <person name="Bentley S.D."/>
            <person name="Aanensen D.M."/>
            <person name="Mavroidi A."/>
            <person name="Saunders D."/>
            <person name="Rabbinowitsch E."/>
            <person name="Collins M."/>
            <person name="Donohoe K."/>
            <person name="Harris D."/>
            <person name="Murphy L."/>
            <person name="Quail M.A."/>
            <person name="Samuel G."/>
            <person name="Skovsted I.C."/>
            <person name="Kaltoft M.S."/>
            <person name="Barrell B."/>
            <person name="Reeves P.R."/>
            <person name="Parkhill J."/>
            <person name="Spratt B.G."/>
        </authorList>
    </citation>
    <scope>NUCLEOTIDE SEQUENCE</scope>
    <source>
        <strain evidence="4">34373</strain>
    </source>
</reference>
<dbReference type="SUPFAM" id="SSF53756">
    <property type="entry name" value="UDP-Glycosyltransferase/glycogen phosphorylase"/>
    <property type="match status" value="1"/>
</dbReference>
<evidence type="ECO:0000313" key="4">
    <source>
        <dbReference type="EMBL" id="CAI34083.1"/>
    </source>
</evidence>
<accession>Q4JZX5</accession>
<dbReference type="EMBL" id="CR931694">
    <property type="protein sequence ID" value="CAI34083.1"/>
    <property type="molecule type" value="Genomic_DNA"/>
</dbReference>
<dbReference type="Gene3D" id="3.40.50.2000">
    <property type="entry name" value="Glycogen Phosphorylase B"/>
    <property type="match status" value="2"/>
</dbReference>
<evidence type="ECO:0000259" key="2">
    <source>
        <dbReference type="Pfam" id="PF26334"/>
    </source>
</evidence>
<dbReference type="Pfam" id="PF26334">
    <property type="entry name" value="Gtf3_N"/>
    <property type="match status" value="1"/>
</dbReference>
<dbReference type="Pfam" id="PF26337">
    <property type="entry name" value="Gtf3_C"/>
    <property type="match status" value="1"/>
</dbReference>
<proteinExistence type="predicted"/>
<dbReference type="GO" id="GO:0016740">
    <property type="term" value="F:transferase activity"/>
    <property type="evidence" value="ECO:0007669"/>
    <property type="project" value="UniProtKB-KW"/>
</dbReference>
<evidence type="ECO:0000256" key="1">
    <source>
        <dbReference type="ARBA" id="ARBA00022679"/>
    </source>
</evidence>
<dbReference type="InterPro" id="IPR058592">
    <property type="entry name" value="Gtf3_C"/>
</dbReference>
<evidence type="ECO:0000259" key="3">
    <source>
        <dbReference type="Pfam" id="PF26337"/>
    </source>
</evidence>